<keyword evidence="6" id="KW-1185">Reference proteome</keyword>
<dbReference type="CDD" id="cd18774">
    <property type="entry name" value="PDC2_HK_sensor"/>
    <property type="match status" value="1"/>
</dbReference>
<evidence type="ECO:0000256" key="3">
    <source>
        <dbReference type="SAM" id="Phobius"/>
    </source>
</evidence>
<organism evidence="5 6">
    <name type="scientific">Achromobacter pestifer</name>
    <dbReference type="NCBI Taxonomy" id="1353889"/>
    <lineage>
        <taxon>Bacteria</taxon>
        <taxon>Pseudomonadati</taxon>
        <taxon>Pseudomonadota</taxon>
        <taxon>Betaproteobacteria</taxon>
        <taxon>Burkholderiales</taxon>
        <taxon>Alcaligenaceae</taxon>
        <taxon>Achromobacter</taxon>
    </lineage>
</organism>
<dbReference type="GO" id="GO:0052621">
    <property type="term" value="F:diguanylate cyclase activity"/>
    <property type="evidence" value="ECO:0007669"/>
    <property type="project" value="UniProtKB-EC"/>
</dbReference>
<sequence>MKKKVSLLTVLIGFAVLSVAIGFFNALYAGYQVQKAQVVKNSLESSMAYAEKLAEFINLYIDALHRQLKDSAHHIATTADAPTELARVAAQAQGVSAVLLADANGLITARTGPALAALSSVNTLKALGLNENRAANLLAPCCQQDGQQTALTLVEPIPGPSGTHAGFIAGVVILERGSRLDKVIGEHAYANGTNVYLVNVDGNVLYRHGAGGPDAGVLNLVKADVSPTSGPGSAQVPDASGGLLTGYAPITKGKWAVVIQRPLDHALSPLKTLLGESLRLSVPAVMVALLLVCGLAYAIARPLAKLTKAMESPDSIDAQGPQASLLNTWYLEADRLRHALVGTLAQHQNEVGRLNTQTMTDPMTGLLNRRALDLRFEDLVAAGAPFAVIALDLDHFKQVNDVFGHPVGDKVLIALAKILSDSVRPQDKPFRVGGEEFIVVVPASSSDDAMRTAERLRAEVARHDMPDGVGHATVSVGVALWPQHGKSTKVVVKCADQALYASKEAGRNRATLWARRFR</sequence>
<dbReference type="EMBL" id="CADIJX010000001">
    <property type="protein sequence ID" value="CAB3627647.1"/>
    <property type="molecule type" value="Genomic_DNA"/>
</dbReference>
<dbReference type="CDD" id="cd01949">
    <property type="entry name" value="GGDEF"/>
    <property type="match status" value="1"/>
</dbReference>
<evidence type="ECO:0000259" key="4">
    <source>
        <dbReference type="PROSITE" id="PS50887"/>
    </source>
</evidence>
<dbReference type="AlphaFoldDB" id="A0A6S6YPS8"/>
<protein>
    <recommendedName>
        <fullName evidence="1">diguanylate cyclase</fullName>
        <ecNumber evidence="1">2.7.7.65</ecNumber>
    </recommendedName>
</protein>
<dbReference type="Proteomes" id="UP000494108">
    <property type="component" value="Unassembled WGS sequence"/>
</dbReference>
<dbReference type="PANTHER" id="PTHR45138:SF9">
    <property type="entry name" value="DIGUANYLATE CYCLASE DGCM-RELATED"/>
    <property type="match status" value="1"/>
</dbReference>
<evidence type="ECO:0000256" key="1">
    <source>
        <dbReference type="ARBA" id="ARBA00012528"/>
    </source>
</evidence>
<dbReference type="EC" id="2.7.7.65" evidence="1"/>
<reference evidence="5 6" key="1">
    <citation type="submission" date="2020-04" db="EMBL/GenBank/DDBJ databases">
        <authorList>
            <person name="De Canck E."/>
        </authorList>
    </citation>
    <scope>NUCLEOTIDE SEQUENCE [LARGE SCALE GENOMIC DNA]</scope>
    <source>
        <strain evidence="5 6">LMG 3431</strain>
    </source>
</reference>
<keyword evidence="3" id="KW-0812">Transmembrane</keyword>
<evidence type="ECO:0000313" key="6">
    <source>
        <dbReference type="Proteomes" id="UP000494108"/>
    </source>
</evidence>
<evidence type="ECO:0000313" key="5">
    <source>
        <dbReference type="EMBL" id="CAB3627647.1"/>
    </source>
</evidence>
<dbReference type="InterPro" id="IPR000160">
    <property type="entry name" value="GGDEF_dom"/>
</dbReference>
<dbReference type="RefSeq" id="WP_175172912.1">
    <property type="nucleotide sequence ID" value="NZ_CADIJX010000001.1"/>
</dbReference>
<dbReference type="Gene3D" id="3.30.70.270">
    <property type="match status" value="1"/>
</dbReference>
<feature type="transmembrane region" description="Helical" evidence="3">
    <location>
        <begin position="280"/>
        <end position="300"/>
    </location>
</feature>
<dbReference type="InterPro" id="IPR043128">
    <property type="entry name" value="Rev_trsase/Diguanyl_cyclase"/>
</dbReference>
<comment type="catalytic activity">
    <reaction evidence="2">
        <text>2 GTP = 3',3'-c-di-GMP + 2 diphosphate</text>
        <dbReference type="Rhea" id="RHEA:24898"/>
        <dbReference type="ChEBI" id="CHEBI:33019"/>
        <dbReference type="ChEBI" id="CHEBI:37565"/>
        <dbReference type="ChEBI" id="CHEBI:58805"/>
        <dbReference type="EC" id="2.7.7.65"/>
    </reaction>
</comment>
<name>A0A6S6YPS8_9BURK</name>
<dbReference type="FunFam" id="3.30.70.270:FF:000001">
    <property type="entry name" value="Diguanylate cyclase domain protein"/>
    <property type="match status" value="1"/>
</dbReference>
<dbReference type="SMART" id="SM00267">
    <property type="entry name" value="GGDEF"/>
    <property type="match status" value="1"/>
</dbReference>
<proteinExistence type="predicted"/>
<accession>A0A6S6YPS8</accession>
<keyword evidence="3" id="KW-0472">Membrane</keyword>
<dbReference type="InterPro" id="IPR050469">
    <property type="entry name" value="Diguanylate_Cyclase"/>
</dbReference>
<dbReference type="PROSITE" id="PS50887">
    <property type="entry name" value="GGDEF"/>
    <property type="match status" value="1"/>
</dbReference>
<dbReference type="NCBIfam" id="TIGR00254">
    <property type="entry name" value="GGDEF"/>
    <property type="match status" value="1"/>
</dbReference>
<gene>
    <name evidence="5" type="ORF">LMG3431_00580</name>
</gene>
<dbReference type="SUPFAM" id="SSF55073">
    <property type="entry name" value="Nucleotide cyclase"/>
    <property type="match status" value="1"/>
</dbReference>
<dbReference type="InterPro" id="IPR029787">
    <property type="entry name" value="Nucleotide_cyclase"/>
</dbReference>
<feature type="domain" description="GGDEF" evidence="4">
    <location>
        <begin position="384"/>
        <end position="515"/>
    </location>
</feature>
<dbReference type="PANTHER" id="PTHR45138">
    <property type="entry name" value="REGULATORY COMPONENTS OF SENSORY TRANSDUCTION SYSTEM"/>
    <property type="match status" value="1"/>
</dbReference>
<dbReference type="Pfam" id="PF00990">
    <property type="entry name" value="GGDEF"/>
    <property type="match status" value="1"/>
</dbReference>
<evidence type="ECO:0000256" key="2">
    <source>
        <dbReference type="ARBA" id="ARBA00034247"/>
    </source>
</evidence>
<keyword evidence="3" id="KW-1133">Transmembrane helix</keyword>